<evidence type="ECO:0000313" key="2">
    <source>
        <dbReference type="Proteomes" id="UP001162741"/>
    </source>
</evidence>
<dbReference type="RefSeq" id="WP_264283071.1">
    <property type="nucleotide sequence ID" value="NZ_CP107006.1"/>
</dbReference>
<sequence>MKTASVNELKKELQDVPHAQLVELCVRLSKYKKENKELLTYLLFEAHDPEQYIASVKALMDEEFANLSTAGLYFVKKNLRKILRITNKHVRYAGSKPAEIELLLYFCRKVKTSGIRMRDSVAIMSMYAQQLKKIGKLIDAQHEDLQYDYRRELEKLS</sequence>
<reference evidence="1" key="1">
    <citation type="submission" date="2022-10" db="EMBL/GenBank/DDBJ databases">
        <title>Chitinophaga sp. nov., isolated from soil.</title>
        <authorList>
            <person name="Jeon C.O."/>
        </authorList>
    </citation>
    <scope>NUCLEOTIDE SEQUENCE</scope>
    <source>
        <strain evidence="1">R8</strain>
    </source>
</reference>
<organism evidence="1 2">
    <name type="scientific">Chitinophaga horti</name>
    <dbReference type="NCBI Taxonomy" id="2920382"/>
    <lineage>
        <taxon>Bacteria</taxon>
        <taxon>Pseudomonadati</taxon>
        <taxon>Bacteroidota</taxon>
        <taxon>Chitinophagia</taxon>
        <taxon>Chitinophagales</taxon>
        <taxon>Chitinophagaceae</taxon>
        <taxon>Chitinophaga</taxon>
    </lineage>
</organism>
<name>A0ABY6J6L7_9BACT</name>
<keyword evidence="2" id="KW-1185">Reference proteome</keyword>
<protein>
    <submittedName>
        <fullName evidence="1">Uncharacterized protein</fullName>
    </submittedName>
</protein>
<evidence type="ECO:0000313" key="1">
    <source>
        <dbReference type="EMBL" id="UYQ95314.1"/>
    </source>
</evidence>
<dbReference type="EMBL" id="CP107006">
    <property type="protein sequence ID" value="UYQ95314.1"/>
    <property type="molecule type" value="Genomic_DNA"/>
</dbReference>
<gene>
    <name evidence="1" type="ORF">MKQ68_09415</name>
</gene>
<proteinExistence type="predicted"/>
<dbReference type="Proteomes" id="UP001162741">
    <property type="component" value="Chromosome"/>
</dbReference>
<accession>A0ABY6J6L7</accession>